<dbReference type="InterPro" id="IPR010131">
    <property type="entry name" value="MdtP/NodT-like"/>
</dbReference>
<comment type="similarity">
    <text evidence="1">Belongs to the outer membrane factor (OMF) (TC 1.B.17) family.</text>
</comment>
<protein>
    <recommendedName>
        <fullName evidence="6">Transporter</fullName>
    </recommendedName>
</protein>
<dbReference type="PANTHER" id="PTHR30203">
    <property type="entry name" value="OUTER MEMBRANE CATION EFFLUX PROTEIN"/>
    <property type="match status" value="1"/>
</dbReference>
<feature type="coiled-coil region" evidence="2">
    <location>
        <begin position="119"/>
        <end position="146"/>
    </location>
</feature>
<sequence>MATQAQSDLATAQSARQDALAQLASAIGVAVAAFEDVQLDLDEFATSPAAPPAAEAQRDAIFHRADLLSALADYAAAESALQLEVAKQYPDIHLGTGYTYDTGTHKIGFGIAGITLPIFDQNQGNIAQAEAKRKEAAARTAALQDSILGDLNHALARYRSRLDAVQLSARHLATARRQLDDRAAAFATGDTDRLTFTQAKADFEVSEMTHLDAVVAARQAADALEDAMQRPLEPEFTKASLSQQEPL</sequence>
<evidence type="ECO:0000256" key="3">
    <source>
        <dbReference type="SAM" id="MobiDB-lite"/>
    </source>
</evidence>
<gene>
    <name evidence="4" type="ORF">GCM10010985_30890</name>
</gene>
<accession>A0ABQ1RNL1</accession>
<proteinExistence type="inferred from homology"/>
<dbReference type="PANTHER" id="PTHR30203:SF24">
    <property type="entry name" value="BLR4935 PROTEIN"/>
    <property type="match status" value="1"/>
</dbReference>
<feature type="region of interest" description="Disordered" evidence="3">
    <location>
        <begin position="226"/>
        <end position="247"/>
    </location>
</feature>
<evidence type="ECO:0008006" key="6">
    <source>
        <dbReference type="Google" id="ProtNLM"/>
    </source>
</evidence>
<dbReference type="Gene3D" id="1.20.1600.10">
    <property type="entry name" value="Outer membrane efflux proteins (OEP)"/>
    <property type="match status" value="1"/>
</dbReference>
<name>A0ABQ1RNL1_9BURK</name>
<evidence type="ECO:0000313" key="5">
    <source>
        <dbReference type="Proteomes" id="UP000597138"/>
    </source>
</evidence>
<keyword evidence="5" id="KW-1185">Reference proteome</keyword>
<dbReference type="InterPro" id="IPR003423">
    <property type="entry name" value="OMP_efflux"/>
</dbReference>
<dbReference type="EMBL" id="BMEG01000004">
    <property type="protein sequence ID" value="GGD74262.1"/>
    <property type="molecule type" value="Genomic_DNA"/>
</dbReference>
<organism evidence="4 5">
    <name type="scientific">Caballeronia grimmiae</name>
    <dbReference type="NCBI Taxonomy" id="1071679"/>
    <lineage>
        <taxon>Bacteria</taxon>
        <taxon>Pseudomonadati</taxon>
        <taxon>Pseudomonadota</taxon>
        <taxon>Betaproteobacteria</taxon>
        <taxon>Burkholderiales</taxon>
        <taxon>Burkholderiaceae</taxon>
        <taxon>Caballeronia</taxon>
    </lineage>
</organism>
<comment type="caution">
    <text evidence="4">The sequence shown here is derived from an EMBL/GenBank/DDBJ whole genome shotgun (WGS) entry which is preliminary data.</text>
</comment>
<dbReference type="SUPFAM" id="SSF56954">
    <property type="entry name" value="Outer membrane efflux proteins (OEP)"/>
    <property type="match status" value="1"/>
</dbReference>
<evidence type="ECO:0000256" key="2">
    <source>
        <dbReference type="SAM" id="Coils"/>
    </source>
</evidence>
<reference evidence="5" key="1">
    <citation type="journal article" date="2019" name="Int. J. Syst. Evol. Microbiol.">
        <title>The Global Catalogue of Microorganisms (GCM) 10K type strain sequencing project: providing services to taxonomists for standard genome sequencing and annotation.</title>
        <authorList>
            <consortium name="The Broad Institute Genomics Platform"/>
            <consortium name="The Broad Institute Genome Sequencing Center for Infectious Disease"/>
            <person name="Wu L."/>
            <person name="Ma J."/>
        </authorList>
    </citation>
    <scope>NUCLEOTIDE SEQUENCE [LARGE SCALE GENOMIC DNA]</scope>
    <source>
        <strain evidence="5">CGMCC 1.11013</strain>
    </source>
</reference>
<evidence type="ECO:0000256" key="1">
    <source>
        <dbReference type="ARBA" id="ARBA00007613"/>
    </source>
</evidence>
<keyword evidence="2" id="KW-0175">Coiled coil</keyword>
<evidence type="ECO:0000313" key="4">
    <source>
        <dbReference type="EMBL" id="GGD74262.1"/>
    </source>
</evidence>
<dbReference type="Pfam" id="PF02321">
    <property type="entry name" value="OEP"/>
    <property type="match status" value="1"/>
</dbReference>
<dbReference type="Proteomes" id="UP000597138">
    <property type="component" value="Unassembled WGS sequence"/>
</dbReference>